<keyword evidence="11 19" id="KW-0249">Electron transport</keyword>
<dbReference type="SUPFAM" id="SSF81342">
    <property type="entry name" value="Transmembrane di-heme cytochromes"/>
    <property type="match status" value="1"/>
</dbReference>
<dbReference type="Pfam" id="PF00033">
    <property type="entry name" value="Cytochrome_B"/>
    <property type="match status" value="1"/>
</dbReference>
<keyword evidence="5 19" id="KW-0813">Transport</keyword>
<dbReference type="GO" id="GO:0016491">
    <property type="term" value="F:oxidoreductase activity"/>
    <property type="evidence" value="ECO:0007669"/>
    <property type="project" value="UniProtKB-UniRule"/>
</dbReference>
<evidence type="ECO:0000256" key="10">
    <source>
        <dbReference type="ARBA" id="ARBA00022792"/>
    </source>
</evidence>
<evidence type="ECO:0000256" key="16">
    <source>
        <dbReference type="ARBA" id="ARBA00023136"/>
    </source>
</evidence>
<dbReference type="CTD" id="4519"/>
<dbReference type="GO" id="GO:0046872">
    <property type="term" value="F:metal ion binding"/>
    <property type="evidence" value="ECO:0007669"/>
    <property type="project" value="UniProtKB-UniRule"/>
</dbReference>
<feature type="domain" description="Cytochrome b/b6 N-terminal region profile" evidence="20">
    <location>
        <begin position="1"/>
        <end position="194"/>
    </location>
</feature>
<feature type="transmembrane region" description="Helical" evidence="19">
    <location>
        <begin position="125"/>
        <end position="142"/>
    </location>
</feature>
<evidence type="ECO:0000256" key="5">
    <source>
        <dbReference type="ARBA" id="ARBA00022448"/>
    </source>
</evidence>
<evidence type="ECO:0000256" key="7">
    <source>
        <dbReference type="ARBA" id="ARBA00022660"/>
    </source>
</evidence>
<feature type="transmembrane region" description="Helical" evidence="19">
    <location>
        <begin position="15"/>
        <end position="41"/>
    </location>
</feature>
<dbReference type="Gene3D" id="1.20.810.10">
    <property type="entry name" value="Cytochrome Bc1 Complex, Chain C"/>
    <property type="match status" value="1"/>
</dbReference>
<dbReference type="PROSITE" id="PS51002">
    <property type="entry name" value="CYTB_NTER"/>
    <property type="match status" value="1"/>
</dbReference>
<sequence length="353" mass="40624">MNSVFNLPTPSTINYAWNFGSLLGISLTVQIFTGFFLSFHYSAEVLVFDKILNMCNEISYGWMLRFLHSTGASMFFILCYLHIGKALVYKSYFYVKVWASGLMILLLIMGTAFLGYVLPWGQMSLWGATVITNLISVIPYFGKDMVEWLWGGFNVGTFTLNRFYSLHFILPFLVALMVVIHIVFLHSSGSSNPMGLPLNIDKISFFNYFVIKDMVTVVIMMAVLFFFSLYKPYLLMDHENFITANPMLTPPHIQPEWYFLFAYAILRSIPNKMGGVVMLLLSLFIILLLPIISLNSVKSTRFSPHSIIIFWFHVGTFIILTWLGSMPVDSPFVELSKFYTVIYFCFYLIYPLF</sequence>
<evidence type="ECO:0000256" key="11">
    <source>
        <dbReference type="ARBA" id="ARBA00022982"/>
    </source>
</evidence>
<keyword evidence="14" id="KW-0830">Ubiquinone</keyword>
<evidence type="ECO:0000256" key="12">
    <source>
        <dbReference type="ARBA" id="ARBA00022989"/>
    </source>
</evidence>
<dbReference type="PIRSF" id="PIRSF038885">
    <property type="entry name" value="COB"/>
    <property type="match status" value="1"/>
</dbReference>
<evidence type="ECO:0000313" key="22">
    <source>
        <dbReference type="EMBL" id="AFV61892.1"/>
    </source>
</evidence>
<evidence type="ECO:0000256" key="1">
    <source>
        <dbReference type="ARBA" id="ARBA00002566"/>
    </source>
</evidence>
<dbReference type="PANTHER" id="PTHR19271:SF16">
    <property type="entry name" value="CYTOCHROME B"/>
    <property type="match status" value="1"/>
</dbReference>
<feature type="transmembrane region" description="Helical" evidence="19">
    <location>
        <begin position="95"/>
        <end position="118"/>
    </location>
</feature>
<keyword evidence="6 18" id="KW-0349">Heme</keyword>
<comment type="cofactor">
    <cofactor evidence="18">
        <name>heme</name>
        <dbReference type="ChEBI" id="CHEBI:30413"/>
    </cofactor>
    <text evidence="18">Binds 2 heme groups non-covalently.</text>
</comment>
<feature type="transmembrane region" description="Helical" evidence="19">
    <location>
        <begin position="306"/>
        <end position="323"/>
    </location>
</feature>
<geneLocation type="mitochondrion" evidence="22"/>
<feature type="binding site" description="axial binding residue" evidence="18">
    <location>
        <position position="68"/>
    </location>
    <ligand>
        <name>heme b</name>
        <dbReference type="ChEBI" id="CHEBI:60344"/>
        <label>b562</label>
    </ligand>
    <ligandPart>
        <name>Fe</name>
        <dbReference type="ChEBI" id="CHEBI:18248"/>
    </ligandPart>
</feature>
<feature type="transmembrane region" description="Helical" evidence="19">
    <location>
        <begin position="335"/>
        <end position="352"/>
    </location>
</feature>
<evidence type="ECO:0000256" key="3">
    <source>
        <dbReference type="ARBA" id="ARBA00011649"/>
    </source>
</evidence>
<dbReference type="SUPFAM" id="SSF81648">
    <property type="entry name" value="a domain/subunit of cytochrome bc1 complex (Ubiquinol-cytochrome c reductase)"/>
    <property type="match status" value="1"/>
</dbReference>
<comment type="subcellular location">
    <subcellularLocation>
        <location evidence="2">Mitochondrion inner membrane</location>
        <topology evidence="2">Multi-pass membrane protein</topology>
    </subcellularLocation>
</comment>
<keyword evidence="15 19" id="KW-0496">Mitochondrion</keyword>
<keyword evidence="8 19" id="KW-0812">Transmembrane</keyword>
<dbReference type="Pfam" id="PF00032">
    <property type="entry name" value="Cytochrom_B_C"/>
    <property type="match status" value="1"/>
</dbReference>
<evidence type="ECO:0000256" key="9">
    <source>
        <dbReference type="ARBA" id="ARBA00022723"/>
    </source>
</evidence>
<dbReference type="InterPro" id="IPR027387">
    <property type="entry name" value="Cytb/b6-like_sf"/>
</dbReference>
<evidence type="ECO:0000259" key="21">
    <source>
        <dbReference type="PROSITE" id="PS51003"/>
    </source>
</evidence>
<evidence type="ECO:0000256" key="6">
    <source>
        <dbReference type="ARBA" id="ARBA00022617"/>
    </source>
</evidence>
<dbReference type="InterPro" id="IPR016174">
    <property type="entry name" value="Di-haem_cyt_TM"/>
</dbReference>
<feature type="transmembrane region" description="Helical" evidence="19">
    <location>
        <begin position="62"/>
        <end position="83"/>
    </location>
</feature>
<dbReference type="AlphaFoldDB" id="X2C072"/>
<organism evidence="22">
    <name type="scientific">Liposcelis decolor</name>
    <dbReference type="NCBI Taxonomy" id="209926"/>
    <lineage>
        <taxon>Eukaryota</taxon>
        <taxon>Metazoa</taxon>
        <taxon>Ecdysozoa</taxon>
        <taxon>Arthropoda</taxon>
        <taxon>Hexapoda</taxon>
        <taxon>Insecta</taxon>
        <taxon>Pterygota</taxon>
        <taxon>Neoptera</taxon>
        <taxon>Paraneoptera</taxon>
        <taxon>Psocodea</taxon>
        <taxon>Troctomorpha</taxon>
        <taxon>Liposcelidetae</taxon>
        <taxon>Liposcelididae</taxon>
        <taxon>Liposcelis</taxon>
    </lineage>
</organism>
<dbReference type="InterPro" id="IPR005797">
    <property type="entry name" value="Cyt_b/b6_N"/>
</dbReference>
<name>X2C072_9NEOP</name>
<dbReference type="CDD" id="cd00284">
    <property type="entry name" value="Cytochrome_b_N"/>
    <property type="match status" value="1"/>
</dbReference>
<evidence type="ECO:0000259" key="20">
    <source>
        <dbReference type="PROSITE" id="PS51002"/>
    </source>
</evidence>
<comment type="similarity">
    <text evidence="19">Belongs to the cytochrome b family.</text>
</comment>
<keyword evidence="16 19" id="KW-0472">Membrane</keyword>
<comment type="function">
    <text evidence="1 19">Component of the ubiquinol-cytochrome c reductase complex (complex III or cytochrome b-c1 complex) that is part of the mitochondrial respiratory chain. The b-c1 complex mediates electron transfer from ubiquinol to cytochrome c. Contributes to the generation of a proton gradient across the mitochondrial membrane that is then used for ATP synthesis.</text>
</comment>
<dbReference type="InterPro" id="IPR036150">
    <property type="entry name" value="Cyt_b/b6_C_sf"/>
</dbReference>
<comment type="cofactor">
    <cofactor evidence="19">
        <name>heme b</name>
        <dbReference type="ChEBI" id="CHEBI:60344"/>
    </cofactor>
    <text evidence="19">Binds 2 heme groups non-covalently.</text>
</comment>
<feature type="domain" description="Cytochrome b/b6 C-terminal region profile" evidence="21">
    <location>
        <begin position="195"/>
        <end position="353"/>
    </location>
</feature>
<keyword evidence="9 18" id="KW-0479">Metal-binding</keyword>
<accession>X2C072</accession>
<feature type="transmembrane region" description="Helical" evidence="19">
    <location>
        <begin position="273"/>
        <end position="294"/>
    </location>
</feature>
<evidence type="ECO:0000256" key="15">
    <source>
        <dbReference type="ARBA" id="ARBA00023128"/>
    </source>
</evidence>
<dbReference type="GeneID" id="18887518"/>
<evidence type="ECO:0000256" key="2">
    <source>
        <dbReference type="ARBA" id="ARBA00004448"/>
    </source>
</evidence>
<dbReference type="GO" id="GO:0045275">
    <property type="term" value="C:respiratory chain complex III"/>
    <property type="evidence" value="ECO:0007669"/>
    <property type="project" value="InterPro"/>
</dbReference>
<evidence type="ECO:0000256" key="17">
    <source>
        <dbReference type="PIRSR" id="PIRSR038885-1"/>
    </source>
</evidence>
<dbReference type="PANTHER" id="PTHR19271">
    <property type="entry name" value="CYTOCHROME B"/>
    <property type="match status" value="1"/>
</dbReference>
<evidence type="ECO:0000256" key="18">
    <source>
        <dbReference type="PIRSR" id="PIRSR038885-2"/>
    </source>
</evidence>
<evidence type="ECO:0000256" key="13">
    <source>
        <dbReference type="ARBA" id="ARBA00023004"/>
    </source>
</evidence>
<dbReference type="EMBL" id="JX870621">
    <property type="protein sequence ID" value="AFV61892.1"/>
    <property type="molecule type" value="Genomic_DNA"/>
</dbReference>
<feature type="binding site" description="axial binding residue" evidence="18">
    <location>
        <position position="167"/>
    </location>
    <ligand>
        <name>heme b</name>
        <dbReference type="ChEBI" id="CHEBI:60344"/>
        <label>b562</label>
    </ligand>
    <ligandPart>
        <name>Fe</name>
        <dbReference type="ChEBI" id="CHEBI:18248"/>
    </ligandPart>
</feature>
<dbReference type="PROSITE" id="PS51003">
    <property type="entry name" value="CYTB_CTER"/>
    <property type="match status" value="1"/>
</dbReference>
<evidence type="ECO:0000256" key="19">
    <source>
        <dbReference type="RuleBase" id="RU362117"/>
    </source>
</evidence>
<dbReference type="InterPro" id="IPR030689">
    <property type="entry name" value="Cytochrome_b"/>
</dbReference>
<gene>
    <name evidence="22" type="primary">CYTB</name>
</gene>
<dbReference type="GO" id="GO:0005743">
    <property type="term" value="C:mitochondrial inner membrane"/>
    <property type="evidence" value="ECO:0007669"/>
    <property type="project" value="UniProtKB-SubCell"/>
</dbReference>
<dbReference type="GO" id="GO:0008121">
    <property type="term" value="F:quinol-cytochrome-c reductase activity"/>
    <property type="evidence" value="ECO:0007669"/>
    <property type="project" value="InterPro"/>
</dbReference>
<reference evidence="22" key="1">
    <citation type="journal article" date="2014" name="PLoS ONE">
        <title>The Complete Mitochondrial Genome of the Booklouse, Liposcelis decolor: Insights into Gene Arrangement and Genome Organization within the Genus Liposcelis.</title>
        <authorList>
            <person name="Chen S.C."/>
            <person name="Wei D.D."/>
            <person name="Shao R."/>
            <person name="Dou W."/>
            <person name="Wang J.J."/>
        </authorList>
    </citation>
    <scope>NUCLEOTIDE SEQUENCE</scope>
</reference>
<comment type="subunit">
    <text evidence="3">The main subunits of complex b-c1 are: cytochrome b, cytochrome c1 and the Rieske protein.</text>
</comment>
<proteinExistence type="inferred from homology"/>
<feature type="transmembrane region" description="Helical" evidence="19">
    <location>
        <begin position="162"/>
        <end position="184"/>
    </location>
</feature>
<keyword evidence="7 19" id="KW-0679">Respiratory chain</keyword>
<feature type="binding site" description="axial binding residue" evidence="18">
    <location>
        <position position="82"/>
    </location>
    <ligand>
        <name>heme b</name>
        <dbReference type="ChEBI" id="CHEBI:60344"/>
        <label>b566</label>
    </ligand>
    <ligandPart>
        <name>Fe</name>
        <dbReference type="ChEBI" id="CHEBI:18248"/>
    </ligandPart>
</feature>
<evidence type="ECO:0000256" key="14">
    <source>
        <dbReference type="ARBA" id="ARBA00023075"/>
    </source>
</evidence>
<evidence type="ECO:0000256" key="4">
    <source>
        <dbReference type="ARBA" id="ARBA00013531"/>
    </source>
</evidence>
<feature type="transmembrane region" description="Helical" evidence="19">
    <location>
        <begin position="205"/>
        <end position="230"/>
    </location>
</feature>
<dbReference type="InterPro" id="IPR048259">
    <property type="entry name" value="Cytochrome_b_N_euk/bac"/>
</dbReference>
<protein>
    <recommendedName>
        <fullName evidence="4 19">Cytochrome b</fullName>
    </recommendedName>
</protein>
<dbReference type="GO" id="GO:0006122">
    <property type="term" value="P:mitochondrial electron transport, ubiquinol to cytochrome c"/>
    <property type="evidence" value="ECO:0007669"/>
    <property type="project" value="TreeGrafter"/>
</dbReference>
<keyword evidence="13 18" id="KW-0408">Iron</keyword>
<feature type="binding site" evidence="17">
    <location>
        <position position="186"/>
    </location>
    <ligand>
        <name>a ubiquinone</name>
        <dbReference type="ChEBI" id="CHEBI:16389"/>
    </ligand>
</feature>
<evidence type="ECO:0000256" key="8">
    <source>
        <dbReference type="ARBA" id="ARBA00022692"/>
    </source>
</evidence>
<feature type="binding site" description="axial binding residue" evidence="18">
    <location>
        <position position="181"/>
    </location>
    <ligand>
        <name>heme b</name>
        <dbReference type="ChEBI" id="CHEBI:60344"/>
        <label>b566</label>
    </ligand>
    <ligandPart>
        <name>Fe</name>
        <dbReference type="ChEBI" id="CHEBI:18248"/>
    </ligandPart>
</feature>
<dbReference type="InterPro" id="IPR005798">
    <property type="entry name" value="Cyt_b/b6_C"/>
</dbReference>
<keyword evidence="10" id="KW-0999">Mitochondrion inner membrane</keyword>
<keyword evidence="12 19" id="KW-1133">Transmembrane helix</keyword>